<dbReference type="OrthoDB" id="426718at2759"/>
<dbReference type="Proteomes" id="UP000722791">
    <property type="component" value="Unassembled WGS sequence"/>
</dbReference>
<gene>
    <name evidence="3" type="ORF">Vretifemale_6542</name>
    <name evidence="4" type="ORF">Vretimale_3276</name>
</gene>
<dbReference type="EMBL" id="BNCP01000010">
    <property type="protein sequence ID" value="GIL76993.1"/>
    <property type="molecule type" value="Genomic_DNA"/>
</dbReference>
<reference evidence="3" key="1">
    <citation type="journal article" date="2021" name="Proc. Natl. Acad. Sci. U.S.A.">
        <title>Three genomes in the algal genus Volvox reveal the fate of a haploid sex-determining region after a transition to homothallism.</title>
        <authorList>
            <person name="Yamamoto K."/>
            <person name="Hamaji T."/>
            <person name="Kawai-Toyooka H."/>
            <person name="Matsuzaki R."/>
            <person name="Takahashi F."/>
            <person name="Nishimura Y."/>
            <person name="Kawachi M."/>
            <person name="Noguchi H."/>
            <person name="Minakuchi Y."/>
            <person name="Umen J.G."/>
            <person name="Toyoda A."/>
            <person name="Nozaki H."/>
        </authorList>
    </citation>
    <scope>NUCLEOTIDE SEQUENCE</scope>
    <source>
        <strain evidence="4">NIES-3785</strain>
        <strain evidence="3">NIES-3786</strain>
    </source>
</reference>
<feature type="compositionally biased region" description="Gly residues" evidence="2">
    <location>
        <begin position="318"/>
        <end position="336"/>
    </location>
</feature>
<dbReference type="InterPro" id="IPR007757">
    <property type="entry name" value="MT-A70-like"/>
</dbReference>
<name>A0A8J4FMK7_9CHLO</name>
<accession>A0A8J4FMK7</accession>
<feature type="region of interest" description="Disordered" evidence="2">
    <location>
        <begin position="96"/>
        <end position="147"/>
    </location>
</feature>
<feature type="compositionally biased region" description="Basic and acidic residues" evidence="2">
    <location>
        <begin position="269"/>
        <end position="282"/>
    </location>
</feature>
<organism evidence="3 5">
    <name type="scientific">Volvox reticuliferus</name>
    <dbReference type="NCBI Taxonomy" id="1737510"/>
    <lineage>
        <taxon>Eukaryota</taxon>
        <taxon>Viridiplantae</taxon>
        <taxon>Chlorophyta</taxon>
        <taxon>core chlorophytes</taxon>
        <taxon>Chlorophyceae</taxon>
        <taxon>CS clade</taxon>
        <taxon>Chlamydomonadales</taxon>
        <taxon>Volvocaceae</taxon>
        <taxon>Volvox</taxon>
    </lineage>
</organism>
<dbReference type="PANTHER" id="PTHR12829">
    <property type="entry name" value="N6-ADENOSINE-METHYLTRANSFERASE"/>
    <property type="match status" value="1"/>
</dbReference>
<dbReference type="Proteomes" id="UP000747110">
    <property type="component" value="Unassembled WGS sequence"/>
</dbReference>
<evidence type="ECO:0000313" key="5">
    <source>
        <dbReference type="Proteomes" id="UP000747110"/>
    </source>
</evidence>
<dbReference type="GO" id="GO:0008168">
    <property type="term" value="F:methyltransferase activity"/>
    <property type="evidence" value="ECO:0007669"/>
    <property type="project" value="TreeGrafter"/>
</dbReference>
<dbReference type="AlphaFoldDB" id="A0A8J4FMK7"/>
<feature type="region of interest" description="Disordered" evidence="2">
    <location>
        <begin position="236"/>
        <end position="297"/>
    </location>
</feature>
<dbReference type="PROSITE" id="PS51143">
    <property type="entry name" value="MT_A70"/>
    <property type="match status" value="1"/>
</dbReference>
<comment type="caution">
    <text evidence="3">The sequence shown here is derived from an EMBL/GenBank/DDBJ whole genome shotgun (WGS) entry which is preliminary data.</text>
</comment>
<sequence>MSDRRPKRRCVAAKAQQVVPSAIHYVGYVEDDETPEMIMKKFEELERIQKAAEARRQQQQQQQHTVESQPQAGAGISNPDLRHSDATVAGITEPAEGTAGAAAWSDGSAPQCPVGGPSDPQSAAHPAGQLPGSTVIESASGEEPCAGAVGGNADQMLLDEEALLEVFRQTSIFNVRSALLTNDAGEPLLGTTHGGPGTAPPYGVAYGMEDMLFVGGEPSDMDEEELQQMKDFWSDEDYELGGGSGHRSGSGRRRRAGGSNGRTNGQRSGSHEGDGPPRESKQVRASGISGSSRHALNQVVMQYNRDTNALIRRRVPSGGSGGGGHGAGGGPGGGGLVQLRVPPPPLPLSWGRTVRPYQPPEPCPPPDEPKGLQTFETTPAAAASVGNAAVTATAAPVGGDTAAITRGFESPDLVAFPFESALGGKQYIAVMVNAGWQPPDAADAFERGCEVEVMRRFRGLPIPRLCPRGFVLVWAHKGLLQAVCRALASWGYVYVENLTWVHLTPANAIATSQRGRHFRRSHSTLLIFRREGEGRDIELRHQRNPDVVFDCIRTLPDGTGWDIPTEVLNTIETMLPGGKGAFLELWAPKGQRRPGWDHISEVQ</sequence>
<proteinExistence type="inferred from homology"/>
<comment type="similarity">
    <text evidence="1">Belongs to the MT-A70-like family.</text>
</comment>
<keyword evidence="5" id="KW-1185">Reference proteome</keyword>
<dbReference type="GO" id="GO:0005634">
    <property type="term" value="C:nucleus"/>
    <property type="evidence" value="ECO:0007669"/>
    <property type="project" value="TreeGrafter"/>
</dbReference>
<evidence type="ECO:0000256" key="2">
    <source>
        <dbReference type="SAM" id="MobiDB-lite"/>
    </source>
</evidence>
<feature type="compositionally biased region" description="Polar residues" evidence="2">
    <location>
        <begin position="288"/>
        <end position="297"/>
    </location>
</feature>
<evidence type="ECO:0000256" key="1">
    <source>
        <dbReference type="PROSITE-ProRule" id="PRU00489"/>
    </source>
</evidence>
<dbReference type="EMBL" id="BNCQ01000004">
    <property type="protein sequence ID" value="GIL97690.1"/>
    <property type="molecule type" value="Genomic_DNA"/>
</dbReference>
<evidence type="ECO:0000313" key="4">
    <source>
        <dbReference type="EMBL" id="GIL97690.1"/>
    </source>
</evidence>
<feature type="region of interest" description="Disordered" evidence="2">
    <location>
        <begin position="50"/>
        <end position="82"/>
    </location>
</feature>
<protein>
    <recommendedName>
        <fullName evidence="6">MT-A70 family protein</fullName>
    </recommendedName>
</protein>
<dbReference type="PANTHER" id="PTHR12829:SF8">
    <property type="entry name" value="CHROMOSOME UNDETERMINED SCAFFOLD_82, WHOLE GENOME SHOTGUN SEQUENCE"/>
    <property type="match status" value="1"/>
</dbReference>
<feature type="region of interest" description="Disordered" evidence="2">
    <location>
        <begin position="313"/>
        <end position="340"/>
    </location>
</feature>
<dbReference type="Pfam" id="PF05063">
    <property type="entry name" value="MT-A70"/>
    <property type="match status" value="1"/>
</dbReference>
<dbReference type="GO" id="GO:0036396">
    <property type="term" value="C:RNA N6-methyladenosine methyltransferase complex"/>
    <property type="evidence" value="ECO:0007669"/>
    <property type="project" value="TreeGrafter"/>
</dbReference>
<evidence type="ECO:0008006" key="6">
    <source>
        <dbReference type="Google" id="ProtNLM"/>
    </source>
</evidence>
<evidence type="ECO:0000313" key="3">
    <source>
        <dbReference type="EMBL" id="GIL76993.1"/>
    </source>
</evidence>